<gene>
    <name evidence="1" type="ORF">LCGC14_1571660</name>
</gene>
<sequence>MNERINKPNNTAPLAPPKDPGPHFFACGCCWWVSAIACSTKHGEDGPLDKTNKPKTHEQILTEAVAVEMTQYTATDQRILKAVHSLAPKGTTGVYITSHGISWGKRTNAHKFPKNFFLFRELSHE</sequence>
<name>A0A0F9IJM3_9ZZZZ</name>
<comment type="caution">
    <text evidence="1">The sequence shown here is derived from an EMBL/GenBank/DDBJ whole genome shotgun (WGS) entry which is preliminary data.</text>
</comment>
<organism evidence="1">
    <name type="scientific">marine sediment metagenome</name>
    <dbReference type="NCBI Taxonomy" id="412755"/>
    <lineage>
        <taxon>unclassified sequences</taxon>
        <taxon>metagenomes</taxon>
        <taxon>ecological metagenomes</taxon>
    </lineage>
</organism>
<protein>
    <submittedName>
        <fullName evidence="1">Uncharacterized protein</fullName>
    </submittedName>
</protein>
<accession>A0A0F9IJM3</accession>
<dbReference type="EMBL" id="LAZR01012264">
    <property type="protein sequence ID" value="KKM27742.1"/>
    <property type="molecule type" value="Genomic_DNA"/>
</dbReference>
<dbReference type="AlphaFoldDB" id="A0A0F9IJM3"/>
<proteinExistence type="predicted"/>
<evidence type="ECO:0000313" key="1">
    <source>
        <dbReference type="EMBL" id="KKM27742.1"/>
    </source>
</evidence>
<reference evidence="1" key="1">
    <citation type="journal article" date="2015" name="Nature">
        <title>Complex archaea that bridge the gap between prokaryotes and eukaryotes.</title>
        <authorList>
            <person name="Spang A."/>
            <person name="Saw J.H."/>
            <person name="Jorgensen S.L."/>
            <person name="Zaremba-Niedzwiedzka K."/>
            <person name="Martijn J."/>
            <person name="Lind A.E."/>
            <person name="van Eijk R."/>
            <person name="Schleper C."/>
            <person name="Guy L."/>
            <person name="Ettema T.J."/>
        </authorList>
    </citation>
    <scope>NUCLEOTIDE SEQUENCE</scope>
</reference>